<feature type="signal peptide" evidence="2">
    <location>
        <begin position="1"/>
        <end position="28"/>
    </location>
</feature>
<dbReference type="Proteomes" id="UP000722989">
    <property type="component" value="Unassembled WGS sequence"/>
</dbReference>
<accession>A0ABX0Y840</accession>
<keyword evidence="1" id="KW-0472">Membrane</keyword>
<organism evidence="4 5">
    <name type="scientific">Planosporangium thailandense</name>
    <dbReference type="NCBI Taxonomy" id="765197"/>
    <lineage>
        <taxon>Bacteria</taxon>
        <taxon>Bacillati</taxon>
        <taxon>Actinomycetota</taxon>
        <taxon>Actinomycetes</taxon>
        <taxon>Micromonosporales</taxon>
        <taxon>Micromonosporaceae</taxon>
        <taxon>Planosporangium</taxon>
    </lineage>
</organism>
<keyword evidence="1" id="KW-1133">Transmembrane helix</keyword>
<feature type="chain" id="PRO_5046796456" evidence="2">
    <location>
        <begin position="29"/>
        <end position="242"/>
    </location>
</feature>
<dbReference type="InterPro" id="IPR038507">
    <property type="entry name" value="YcnI-like_sf"/>
</dbReference>
<dbReference type="RefSeq" id="WP_167928485.1">
    <property type="nucleotide sequence ID" value="NZ_JAATVY010000032.1"/>
</dbReference>
<evidence type="ECO:0000259" key="3">
    <source>
        <dbReference type="Pfam" id="PF07987"/>
    </source>
</evidence>
<evidence type="ECO:0000313" key="5">
    <source>
        <dbReference type="Proteomes" id="UP000722989"/>
    </source>
</evidence>
<keyword evidence="1" id="KW-0812">Transmembrane</keyword>
<gene>
    <name evidence="4" type="ORF">HC031_28220</name>
</gene>
<dbReference type="Gene3D" id="2.60.40.2230">
    <property type="entry name" value="Uncharacterised protein YcnI-like PF07987, DUF1775"/>
    <property type="match status" value="1"/>
</dbReference>
<dbReference type="InterPro" id="IPR012533">
    <property type="entry name" value="YcnI-copper_dom"/>
</dbReference>
<evidence type="ECO:0000313" key="4">
    <source>
        <dbReference type="EMBL" id="NJC73583.1"/>
    </source>
</evidence>
<keyword evidence="5" id="KW-1185">Reference proteome</keyword>
<feature type="domain" description="YncI copper-binding" evidence="3">
    <location>
        <begin position="29"/>
        <end position="177"/>
    </location>
</feature>
<proteinExistence type="predicted"/>
<comment type="caution">
    <text evidence="4">The sequence shown here is derived from an EMBL/GenBank/DDBJ whole genome shotgun (WGS) entry which is preliminary data.</text>
</comment>
<sequence length="242" mass="24717">MRKVLIRSGAVVAGALATVLLAAAPASAHVTVNPSNAAQGGYAKLTFRVPNEKDNASTTQVEVNIPQDTPIASVSVKPLTGWTATATKSKLAQPIKSDDGEITEAVTKIVWKANSPDTAIQPGQFQEFDVSAGPLPETDKIVFKALQTYSDGDVVRWIEEPAADGKEPAHPAPTLKLAKASSVSGAATATSADANGSGTAKAADDTARSRAGLGLGFGIAALVVALAGLVLAGLAWRRRPAS</sequence>
<keyword evidence="2" id="KW-0732">Signal</keyword>
<evidence type="ECO:0000256" key="1">
    <source>
        <dbReference type="SAM" id="Phobius"/>
    </source>
</evidence>
<dbReference type="CDD" id="cd08545">
    <property type="entry name" value="YcnI_like"/>
    <property type="match status" value="1"/>
</dbReference>
<protein>
    <submittedName>
        <fullName evidence="4">YcnI family protein</fullName>
    </submittedName>
</protein>
<reference evidence="4 5" key="1">
    <citation type="submission" date="2020-03" db="EMBL/GenBank/DDBJ databases">
        <title>WGS of the type strain of Planosporangium spp.</title>
        <authorList>
            <person name="Thawai C."/>
        </authorList>
    </citation>
    <scope>NUCLEOTIDE SEQUENCE [LARGE SCALE GENOMIC DNA]</scope>
    <source>
        <strain evidence="4 5">TBRC 5610</strain>
    </source>
</reference>
<dbReference type="Pfam" id="PF07987">
    <property type="entry name" value="DUF1775"/>
    <property type="match status" value="1"/>
</dbReference>
<feature type="transmembrane region" description="Helical" evidence="1">
    <location>
        <begin position="213"/>
        <end position="236"/>
    </location>
</feature>
<name>A0ABX0Y840_9ACTN</name>
<dbReference type="EMBL" id="JAATVY010000032">
    <property type="protein sequence ID" value="NJC73583.1"/>
    <property type="molecule type" value="Genomic_DNA"/>
</dbReference>
<evidence type="ECO:0000256" key="2">
    <source>
        <dbReference type="SAM" id="SignalP"/>
    </source>
</evidence>